<dbReference type="Proteomes" id="UP000288012">
    <property type="component" value="Unassembled WGS sequence"/>
</dbReference>
<dbReference type="InterPro" id="IPR057268">
    <property type="entry name" value="Ribosomal_L18"/>
</dbReference>
<evidence type="ECO:0000256" key="7">
    <source>
        <dbReference type="HAMAP-Rule" id="MF_01337"/>
    </source>
</evidence>
<comment type="caution">
    <text evidence="9">The sequence shown here is derived from an EMBL/GenBank/DDBJ whole genome shotgun (WGS) entry which is preliminary data.</text>
</comment>
<dbReference type="InterPro" id="IPR004389">
    <property type="entry name" value="Ribosomal_uL18_bac-type"/>
</dbReference>
<evidence type="ECO:0000256" key="3">
    <source>
        <dbReference type="ARBA" id="ARBA00022884"/>
    </source>
</evidence>
<dbReference type="FunFam" id="3.30.420.100:FF:000001">
    <property type="entry name" value="50S ribosomal protein L18"/>
    <property type="match status" value="1"/>
</dbReference>
<comment type="function">
    <text evidence="7">This is one of the proteins that bind and probably mediate the attachment of the 5S RNA into the large ribosomal subunit, where it forms part of the central protuberance.</text>
</comment>
<keyword evidence="5 7" id="KW-0687">Ribonucleoprotein</keyword>
<dbReference type="NCBIfam" id="TIGR00060">
    <property type="entry name" value="L18_bact"/>
    <property type="match status" value="1"/>
</dbReference>
<keyword evidence="10" id="KW-1185">Reference proteome</keyword>
<dbReference type="SUPFAM" id="SSF53137">
    <property type="entry name" value="Translational machinery components"/>
    <property type="match status" value="1"/>
</dbReference>
<dbReference type="OrthoDB" id="9810939at2"/>
<evidence type="ECO:0000256" key="4">
    <source>
        <dbReference type="ARBA" id="ARBA00022980"/>
    </source>
</evidence>
<dbReference type="PANTHER" id="PTHR12899">
    <property type="entry name" value="39S RIBOSOMAL PROTEIN L18, MITOCHONDRIAL"/>
    <property type="match status" value="1"/>
</dbReference>
<comment type="subunit">
    <text evidence="7">Part of the 50S ribosomal subunit; part of the 5S rRNA/L5/L18/L25 subcomplex. Contacts the 5S and 23S rRNAs.</text>
</comment>
<dbReference type="GO" id="GO:0008097">
    <property type="term" value="F:5S rRNA binding"/>
    <property type="evidence" value="ECO:0007669"/>
    <property type="project" value="TreeGrafter"/>
</dbReference>
<evidence type="ECO:0000256" key="5">
    <source>
        <dbReference type="ARBA" id="ARBA00023274"/>
    </source>
</evidence>
<dbReference type="AlphaFoldDB" id="A0A433JGR0"/>
<feature type="compositionally biased region" description="Basic residues" evidence="8">
    <location>
        <begin position="1"/>
        <end position="13"/>
    </location>
</feature>
<keyword evidence="2 7" id="KW-0699">rRNA-binding</keyword>
<dbReference type="HAMAP" id="MF_01337_B">
    <property type="entry name" value="Ribosomal_uL18_B"/>
    <property type="match status" value="1"/>
</dbReference>
<dbReference type="GO" id="GO:0003735">
    <property type="term" value="F:structural constituent of ribosome"/>
    <property type="evidence" value="ECO:0007669"/>
    <property type="project" value="InterPro"/>
</dbReference>
<keyword evidence="3 7" id="KW-0694">RNA-binding</keyword>
<evidence type="ECO:0000256" key="1">
    <source>
        <dbReference type="ARBA" id="ARBA00007116"/>
    </source>
</evidence>
<dbReference type="RefSeq" id="WP_127032650.1">
    <property type="nucleotide sequence ID" value="NZ_RZGR01000042.1"/>
</dbReference>
<dbReference type="PANTHER" id="PTHR12899:SF3">
    <property type="entry name" value="LARGE RIBOSOMAL SUBUNIT PROTEIN UL18M"/>
    <property type="match status" value="1"/>
</dbReference>
<reference evidence="9 10" key="1">
    <citation type="submission" date="2018-12" db="EMBL/GenBank/DDBJ databases">
        <title>Legionella sp,whole genome shotgun sequence.</title>
        <authorList>
            <person name="Wu H."/>
        </authorList>
    </citation>
    <scope>NUCLEOTIDE SEQUENCE [LARGE SCALE GENOMIC DNA]</scope>
    <source>
        <strain evidence="10">km714</strain>
    </source>
</reference>
<evidence type="ECO:0000256" key="2">
    <source>
        <dbReference type="ARBA" id="ARBA00022730"/>
    </source>
</evidence>
<proteinExistence type="inferred from homology"/>
<organism evidence="9 10">
    <name type="scientific">Legionella septentrionalis</name>
    <dbReference type="NCBI Taxonomy" id="2498109"/>
    <lineage>
        <taxon>Bacteria</taxon>
        <taxon>Pseudomonadati</taxon>
        <taxon>Pseudomonadota</taxon>
        <taxon>Gammaproteobacteria</taxon>
        <taxon>Legionellales</taxon>
        <taxon>Legionellaceae</taxon>
        <taxon>Legionella</taxon>
    </lineage>
</organism>
<evidence type="ECO:0000256" key="6">
    <source>
        <dbReference type="ARBA" id="ARBA00035197"/>
    </source>
</evidence>
<keyword evidence="4 7" id="KW-0689">Ribosomal protein</keyword>
<dbReference type="Gene3D" id="3.30.420.100">
    <property type="match status" value="1"/>
</dbReference>
<evidence type="ECO:0000313" key="10">
    <source>
        <dbReference type="Proteomes" id="UP000288012"/>
    </source>
</evidence>
<feature type="region of interest" description="Disordered" evidence="8">
    <location>
        <begin position="1"/>
        <end position="23"/>
    </location>
</feature>
<dbReference type="Pfam" id="PF00861">
    <property type="entry name" value="Ribosomal_L18p"/>
    <property type="match status" value="1"/>
</dbReference>
<evidence type="ECO:0000313" key="9">
    <source>
        <dbReference type="EMBL" id="RUQ81035.1"/>
    </source>
</evidence>
<dbReference type="GO" id="GO:0022625">
    <property type="term" value="C:cytosolic large ribosomal subunit"/>
    <property type="evidence" value="ECO:0007669"/>
    <property type="project" value="TreeGrafter"/>
</dbReference>
<gene>
    <name evidence="7" type="primary">rplR</name>
    <name evidence="9" type="ORF">EKM59_10740</name>
</gene>
<evidence type="ECO:0000256" key="8">
    <source>
        <dbReference type="SAM" id="MobiDB-lite"/>
    </source>
</evidence>
<dbReference type="EMBL" id="RZGR01000042">
    <property type="protein sequence ID" value="RUQ81035.1"/>
    <property type="molecule type" value="Genomic_DNA"/>
</dbReference>
<dbReference type="InterPro" id="IPR005484">
    <property type="entry name" value="Ribosomal_uL18_bac/plant/anim"/>
</dbReference>
<dbReference type="CDD" id="cd00432">
    <property type="entry name" value="Ribosomal_L18_L5e"/>
    <property type="match status" value="1"/>
</dbReference>
<sequence length="120" mass="13192">MTKLKARERRAAKAKAVIKSSRSNRPRLVVRRSASHIYALIVEKGLNGDQVLASSSTVDKELKATLKGNKCEQAQQVGKLLAQRAKEKNISQVAFDRAGYKYHGRVKALADGAREAGLDF</sequence>
<protein>
    <recommendedName>
        <fullName evidence="6 7">Large ribosomal subunit protein uL18</fullName>
    </recommendedName>
</protein>
<comment type="similarity">
    <text evidence="1 7">Belongs to the universal ribosomal protein uL18 family.</text>
</comment>
<dbReference type="GO" id="GO:0006412">
    <property type="term" value="P:translation"/>
    <property type="evidence" value="ECO:0007669"/>
    <property type="project" value="UniProtKB-UniRule"/>
</dbReference>
<accession>A0A433JGR0</accession>
<name>A0A433JGR0_9GAMM</name>